<dbReference type="NCBIfam" id="NF001750">
    <property type="entry name" value="PRK00476.1"/>
    <property type="match status" value="1"/>
</dbReference>
<dbReference type="Gene3D" id="3.30.1360.30">
    <property type="entry name" value="GAD-like domain"/>
    <property type="match status" value="1"/>
</dbReference>
<dbReference type="Proteomes" id="UP000263619">
    <property type="component" value="Chromosome"/>
</dbReference>
<dbReference type="AlphaFoldDB" id="A0A224AJY9"/>
<organism evidence="9 10">
    <name type="scientific">Blattabacterium cuenoti STAT</name>
    <dbReference type="NCBI Taxonomy" id="1457030"/>
    <lineage>
        <taxon>Bacteria</taxon>
        <taxon>Pseudomonadati</taxon>
        <taxon>Bacteroidota</taxon>
        <taxon>Flavobacteriia</taxon>
        <taxon>Flavobacteriales</taxon>
        <taxon>Blattabacteriaceae</taxon>
        <taxon>Blattabacterium</taxon>
    </lineage>
</organism>
<keyword evidence="4 7" id="KW-0067">ATP-binding</keyword>
<feature type="binding site" evidence="7">
    <location>
        <begin position="534"/>
        <end position="537"/>
    </location>
    <ligand>
        <name>ATP</name>
        <dbReference type="ChEBI" id="CHEBI:30616"/>
    </ligand>
</feature>
<evidence type="ECO:0000256" key="2">
    <source>
        <dbReference type="ARBA" id="ARBA00022598"/>
    </source>
</evidence>
<comment type="function">
    <text evidence="7">Catalyzes the attachment of L-aspartate to tRNA(Asp) in a two-step reaction: L-aspartate is first activated by ATP to form Asp-AMP and then transferred to the acceptor end of tRNA(Asp).</text>
</comment>
<dbReference type="InterPro" id="IPR006195">
    <property type="entry name" value="aa-tRNA-synth_II"/>
</dbReference>
<dbReference type="InterPro" id="IPR047089">
    <property type="entry name" value="Asp-tRNA-ligase_1_N"/>
</dbReference>
<keyword evidence="6 7" id="KW-0030">Aminoacyl-tRNA synthetase</keyword>
<dbReference type="GO" id="GO:0005524">
    <property type="term" value="F:ATP binding"/>
    <property type="evidence" value="ECO:0007669"/>
    <property type="project" value="UniProtKB-UniRule"/>
</dbReference>
<comment type="subcellular location">
    <subcellularLocation>
        <location evidence="7">Cytoplasm</location>
    </subcellularLocation>
</comment>
<feature type="region of interest" description="Aspartate" evidence="7">
    <location>
        <begin position="206"/>
        <end position="209"/>
    </location>
</feature>
<dbReference type="InterPro" id="IPR004115">
    <property type="entry name" value="GAD-like_sf"/>
</dbReference>
<sequence length="582" mass="68655">MKNYMNLKKVNKIIYRTHNCGELRKKDLGKEVILSGWIQKIRNLGSLFFIDIRDYFGITQLIISKKQVKKNFLLGKEFLIKVKGKVVERLSKNYNIPTGEIEILVSYINLINSSLSPPFTIEDKTDGNEEMRMIYRYLDIRRNPIKNNLIIRHNLVLEIRNFFSKNGFLEIETPILINDTPEGARSFIVPSRTHINKFYALAQSPQLFKQLLMIGGIDKYFQIIKCFRDEDSRSNRQIEFTQIDCEMSFVEVHDILIFFEHFIKHIFQKIKNIQLDPFPCISYSNAIKMYGTDSPDIRFGMDFVELNDLVQRKDINVLKTQELVIGIKVKECKNLQQNKMDCFLKKIENKNFFWIKYLYDQTFLFSNSIFLNEEIIKIFVKYFEAIPGDLLFFSYGKKRKTREELGKIRVKIADILNLKDSKTFTPLWIKDFPLLEWDKILKKYKSVHHPFTSPKEEDLHLLEKKPKNVRTKSYDLIINGIEIGSGSIRIHNKNIQNLIFKHLGFSKKEIESRFGFFIKAFEYGVPPHGGIAFGLDRLINLLERDQNIKNFIAFPKNNYGKDLMINAPSFLEKEKLKELHFR</sequence>
<evidence type="ECO:0000256" key="4">
    <source>
        <dbReference type="ARBA" id="ARBA00022840"/>
    </source>
</evidence>
<evidence type="ECO:0000256" key="5">
    <source>
        <dbReference type="ARBA" id="ARBA00022917"/>
    </source>
</evidence>
<feature type="binding site" evidence="7">
    <location>
        <position position="482"/>
    </location>
    <ligand>
        <name>ATP</name>
        <dbReference type="ChEBI" id="CHEBI:30616"/>
    </ligand>
</feature>
<dbReference type="InterPro" id="IPR004364">
    <property type="entry name" value="Aa-tRNA-synt_II"/>
</dbReference>
<evidence type="ECO:0000259" key="8">
    <source>
        <dbReference type="PROSITE" id="PS50862"/>
    </source>
</evidence>
<dbReference type="Pfam" id="PF00152">
    <property type="entry name" value="tRNA-synt_2"/>
    <property type="match status" value="1"/>
</dbReference>
<dbReference type="SUPFAM" id="SSF55681">
    <property type="entry name" value="Class II aaRS and biotin synthetases"/>
    <property type="match status" value="1"/>
</dbReference>
<dbReference type="InterPro" id="IPR012340">
    <property type="entry name" value="NA-bd_OB-fold"/>
</dbReference>
<evidence type="ECO:0000313" key="9">
    <source>
        <dbReference type="EMBL" id="BBA16950.1"/>
    </source>
</evidence>
<keyword evidence="2 7" id="KW-0436">Ligase</keyword>
<dbReference type="Gene3D" id="3.30.930.10">
    <property type="entry name" value="Bira Bifunctional Protein, Domain 2"/>
    <property type="match status" value="1"/>
</dbReference>
<dbReference type="GO" id="GO:0004815">
    <property type="term" value="F:aspartate-tRNA ligase activity"/>
    <property type="evidence" value="ECO:0007669"/>
    <property type="project" value="UniProtKB-UniRule"/>
</dbReference>
<reference evidence="9 10" key="1">
    <citation type="submission" date="2014-06" db="EMBL/GenBank/DDBJ databases">
        <title>Genome sequence of the intracellular symbiont Blattabacterium cuenoti, strain STAT from the wood feeding cockroach Salganea taiwanensis taiwanensis.</title>
        <authorList>
            <person name="Kinjo Y."/>
            <person name="Ohkuma M."/>
            <person name="Tokuda G."/>
        </authorList>
    </citation>
    <scope>NUCLEOTIDE SEQUENCE [LARGE SCALE GENOMIC DNA]</scope>
    <source>
        <strain evidence="9 10">STAT</strain>
    </source>
</reference>
<dbReference type="Gene3D" id="2.40.50.140">
    <property type="entry name" value="Nucleic acid-binding proteins"/>
    <property type="match status" value="1"/>
</dbReference>
<dbReference type="SUPFAM" id="SSF50249">
    <property type="entry name" value="Nucleic acid-binding proteins"/>
    <property type="match status" value="1"/>
</dbReference>
<keyword evidence="10" id="KW-1185">Reference proteome</keyword>
<dbReference type="EC" id="6.1.1.12" evidence="7"/>
<feature type="binding site" evidence="7">
    <location>
        <position position="489"/>
    </location>
    <ligand>
        <name>L-aspartate</name>
        <dbReference type="ChEBI" id="CHEBI:29991"/>
    </ligand>
</feature>
<name>A0A224AJY9_9FLAO</name>
<feature type="domain" description="Aminoacyl-transfer RNA synthetases class-II family profile" evidence="8">
    <location>
        <begin position="151"/>
        <end position="555"/>
    </location>
</feature>
<keyword evidence="5 7" id="KW-0648">Protein biosynthesis</keyword>
<feature type="binding site" evidence="7">
    <location>
        <begin position="228"/>
        <end position="230"/>
    </location>
    <ligand>
        <name>ATP</name>
        <dbReference type="ChEBI" id="CHEBI:30616"/>
    </ligand>
</feature>
<dbReference type="InterPro" id="IPR004524">
    <property type="entry name" value="Asp-tRNA-ligase_1"/>
</dbReference>
<gene>
    <name evidence="7 9" type="primary">aspS</name>
    <name evidence="9" type="ORF">STAT_003</name>
</gene>
<dbReference type="HAMAP" id="MF_00044">
    <property type="entry name" value="Asp_tRNA_synth_type1"/>
    <property type="match status" value="1"/>
</dbReference>
<dbReference type="GO" id="GO:0006422">
    <property type="term" value="P:aspartyl-tRNA aminoacylation"/>
    <property type="evidence" value="ECO:0007669"/>
    <property type="project" value="UniProtKB-UniRule"/>
</dbReference>
<keyword evidence="3 7" id="KW-0547">Nucleotide-binding</keyword>
<protein>
    <recommendedName>
        <fullName evidence="7">Aspartate--tRNA ligase</fullName>
        <ecNumber evidence="7">6.1.1.12</ecNumber>
    </recommendedName>
    <alternativeName>
        <fullName evidence="7">Aspartyl-tRNA synthetase</fullName>
        <shortName evidence="7">AspRS</shortName>
    </alternativeName>
</protein>
<dbReference type="GO" id="GO:0005737">
    <property type="term" value="C:cytoplasm"/>
    <property type="evidence" value="ECO:0007669"/>
    <property type="project" value="UniProtKB-SubCell"/>
</dbReference>
<dbReference type="GO" id="GO:0003676">
    <property type="term" value="F:nucleic acid binding"/>
    <property type="evidence" value="ECO:0007669"/>
    <property type="project" value="InterPro"/>
</dbReference>
<evidence type="ECO:0000256" key="1">
    <source>
        <dbReference type="ARBA" id="ARBA00006303"/>
    </source>
</evidence>
<comment type="similarity">
    <text evidence="1 7">Belongs to the class-II aminoacyl-tRNA synthetase family. Type 1 subfamily.</text>
</comment>
<dbReference type="Pfam" id="PF01336">
    <property type="entry name" value="tRNA_anti-codon"/>
    <property type="match status" value="1"/>
</dbReference>
<feature type="binding site" evidence="7">
    <location>
        <position position="182"/>
    </location>
    <ligand>
        <name>L-aspartate</name>
        <dbReference type="ChEBI" id="CHEBI:29991"/>
    </ligand>
</feature>
<dbReference type="InterPro" id="IPR004365">
    <property type="entry name" value="NA-bd_OB_tRNA"/>
</dbReference>
<evidence type="ECO:0000256" key="7">
    <source>
        <dbReference type="HAMAP-Rule" id="MF_00044"/>
    </source>
</evidence>
<evidence type="ECO:0000256" key="6">
    <source>
        <dbReference type="ARBA" id="ARBA00023146"/>
    </source>
</evidence>
<dbReference type="EMBL" id="AP014608">
    <property type="protein sequence ID" value="BBA16950.1"/>
    <property type="molecule type" value="Genomic_DNA"/>
</dbReference>
<evidence type="ECO:0000313" key="10">
    <source>
        <dbReference type="Proteomes" id="UP000263619"/>
    </source>
</evidence>
<comment type="subunit">
    <text evidence="7">Homodimer.</text>
</comment>
<feature type="binding site" evidence="7">
    <location>
        <position position="228"/>
    </location>
    <ligand>
        <name>L-aspartate</name>
        <dbReference type="ChEBI" id="CHEBI:29991"/>
    </ligand>
</feature>
<dbReference type="InterPro" id="IPR045864">
    <property type="entry name" value="aa-tRNA-synth_II/BPL/LPL"/>
</dbReference>
<evidence type="ECO:0000256" key="3">
    <source>
        <dbReference type="ARBA" id="ARBA00022741"/>
    </source>
</evidence>
<feature type="binding site" evidence="7">
    <location>
        <position position="237"/>
    </location>
    <ligand>
        <name>ATP</name>
        <dbReference type="ChEBI" id="CHEBI:30616"/>
    </ligand>
</feature>
<dbReference type="InterPro" id="IPR002312">
    <property type="entry name" value="Asp/Asn-tRNA-synth_IIb"/>
</dbReference>
<dbReference type="PANTHER" id="PTHR22594:SF5">
    <property type="entry name" value="ASPARTATE--TRNA LIGASE, MITOCHONDRIAL"/>
    <property type="match status" value="1"/>
</dbReference>
<dbReference type="PRINTS" id="PR01042">
    <property type="entry name" value="TRNASYNTHASP"/>
</dbReference>
<accession>A0A224AJY9</accession>
<dbReference type="NCBIfam" id="TIGR00459">
    <property type="entry name" value="aspS_bact"/>
    <property type="match status" value="1"/>
</dbReference>
<feature type="binding site" evidence="7">
    <location>
        <position position="448"/>
    </location>
    <ligand>
        <name>L-aspartate</name>
        <dbReference type="ChEBI" id="CHEBI:29991"/>
    </ligand>
</feature>
<dbReference type="CDD" id="cd04317">
    <property type="entry name" value="EcAspRS_like_N"/>
    <property type="match status" value="1"/>
</dbReference>
<proteinExistence type="inferred from homology"/>
<dbReference type="SUPFAM" id="SSF55261">
    <property type="entry name" value="GAD domain-like"/>
    <property type="match status" value="1"/>
</dbReference>
<keyword evidence="7" id="KW-0963">Cytoplasm</keyword>
<comment type="catalytic activity">
    <reaction evidence="7">
        <text>tRNA(Asp) + L-aspartate + ATP = L-aspartyl-tRNA(Asp) + AMP + diphosphate</text>
        <dbReference type="Rhea" id="RHEA:19649"/>
        <dbReference type="Rhea" id="RHEA-COMP:9660"/>
        <dbReference type="Rhea" id="RHEA-COMP:9678"/>
        <dbReference type="ChEBI" id="CHEBI:29991"/>
        <dbReference type="ChEBI" id="CHEBI:30616"/>
        <dbReference type="ChEBI" id="CHEBI:33019"/>
        <dbReference type="ChEBI" id="CHEBI:78442"/>
        <dbReference type="ChEBI" id="CHEBI:78516"/>
        <dbReference type="ChEBI" id="CHEBI:456215"/>
        <dbReference type="EC" id="6.1.1.12"/>
    </reaction>
</comment>
<dbReference type="PANTHER" id="PTHR22594">
    <property type="entry name" value="ASPARTYL/LYSYL-TRNA SYNTHETASE"/>
    <property type="match status" value="1"/>
</dbReference>
<comment type="caution">
    <text evidence="7">Lacks conserved residue(s) required for the propagation of feature annotation.</text>
</comment>
<dbReference type="PROSITE" id="PS50862">
    <property type="entry name" value="AA_TRNA_LIGASE_II"/>
    <property type="match status" value="1"/>
</dbReference>